<proteinExistence type="predicted"/>
<dbReference type="Proteomes" id="UP000034291">
    <property type="component" value="Unassembled WGS sequence"/>
</dbReference>
<accession>A0A0F8TYH3</accession>
<comment type="caution">
    <text evidence="1">The sequence shown here is derived from an EMBL/GenBank/DDBJ whole genome shotgun (WGS) entry which is preliminary data.</text>
</comment>
<dbReference type="Pfam" id="PF04032">
    <property type="entry name" value="Rpr2"/>
    <property type="match status" value="1"/>
</dbReference>
<dbReference type="STRING" id="308745.A0A0F8TYH3"/>
<reference evidence="1 2" key="1">
    <citation type="submission" date="2015-02" db="EMBL/GenBank/DDBJ databases">
        <title>Draft Genome Sequences of Two Closely-Related Aflatoxigenic Aspergillus Species Obtained from the Cote d'Ivoire.</title>
        <authorList>
            <person name="Moore G.G."/>
            <person name="Beltz S.B."/>
            <person name="Mack B.M."/>
        </authorList>
    </citation>
    <scope>NUCLEOTIDE SEQUENCE [LARGE SCALE GENOMIC DNA]</scope>
    <source>
        <strain evidence="1 2">SRRC1468</strain>
    </source>
</reference>
<organism evidence="1 2">
    <name type="scientific">Aspergillus rambellii</name>
    <dbReference type="NCBI Taxonomy" id="308745"/>
    <lineage>
        <taxon>Eukaryota</taxon>
        <taxon>Fungi</taxon>
        <taxon>Dikarya</taxon>
        <taxon>Ascomycota</taxon>
        <taxon>Pezizomycotina</taxon>
        <taxon>Eurotiomycetes</taxon>
        <taxon>Eurotiomycetidae</taxon>
        <taxon>Eurotiales</taxon>
        <taxon>Aspergillaceae</taxon>
        <taxon>Aspergillus</taxon>
        <taxon>Aspergillus subgen. Nidulantes</taxon>
    </lineage>
</organism>
<dbReference type="GO" id="GO:0006396">
    <property type="term" value="P:RNA processing"/>
    <property type="evidence" value="ECO:0007669"/>
    <property type="project" value="InterPro"/>
</dbReference>
<keyword evidence="2" id="KW-1185">Reference proteome</keyword>
<dbReference type="OrthoDB" id="438080at2759"/>
<dbReference type="EMBL" id="JZBS01004061">
    <property type="protein sequence ID" value="KKK12403.1"/>
    <property type="molecule type" value="Genomic_DNA"/>
</dbReference>
<name>A0A0F8TYH3_9EURO</name>
<dbReference type="AlphaFoldDB" id="A0A0F8TYH3"/>
<gene>
    <name evidence="1" type="ORF">ARAM_002340</name>
</gene>
<protein>
    <submittedName>
        <fullName evidence="1">Uncharacterized protein</fullName>
    </submittedName>
</protein>
<evidence type="ECO:0000313" key="2">
    <source>
        <dbReference type="Proteomes" id="UP000034291"/>
    </source>
</evidence>
<dbReference type="InterPro" id="IPR007175">
    <property type="entry name" value="Rpr2/Snm1/Rpp21"/>
</dbReference>
<evidence type="ECO:0000313" key="1">
    <source>
        <dbReference type="EMBL" id="KKK12403.1"/>
    </source>
</evidence>
<sequence>MSFKDHAPRLDFLRDSASSLNSASPSTAAYLMSVHNGIYRDEHKAFNQRQHETFCAACGAPRKAESTKTILIKNNKRKTAAQAAKGLPTNGVTIYQCLRCRRRTVRLGCKDPAQGNSAPKSMPHTAPTAPIVIPQLSTPPTVTAAPVSSSTDLAKTIKSAENASSKKRAKARKQGGLQALLAAKQSQTKASPSLDLFDFLQQ</sequence>